<reference evidence="2" key="1">
    <citation type="journal article" date="2019" name="Int. J. Syst. Evol. Microbiol.">
        <title>The Global Catalogue of Microorganisms (GCM) 10K type strain sequencing project: providing services to taxonomists for standard genome sequencing and annotation.</title>
        <authorList>
            <consortium name="The Broad Institute Genomics Platform"/>
            <consortium name="The Broad Institute Genome Sequencing Center for Infectious Disease"/>
            <person name="Wu L."/>
            <person name="Ma J."/>
        </authorList>
    </citation>
    <scope>NUCLEOTIDE SEQUENCE [LARGE SCALE GENOMIC DNA]</scope>
    <source>
        <strain evidence="2">CGMCC 4.1469</strain>
    </source>
</reference>
<gene>
    <name evidence="1" type="ORF">ACFP0N_15480</name>
</gene>
<accession>A0ABW1EW78</accession>
<dbReference type="Proteomes" id="UP001596067">
    <property type="component" value="Unassembled WGS sequence"/>
</dbReference>
<evidence type="ECO:0000313" key="1">
    <source>
        <dbReference type="EMBL" id="MFC5886367.1"/>
    </source>
</evidence>
<protein>
    <submittedName>
        <fullName evidence="1">Uncharacterized protein</fullName>
    </submittedName>
</protein>
<keyword evidence="2" id="KW-1185">Reference proteome</keyword>
<evidence type="ECO:0000313" key="2">
    <source>
        <dbReference type="Proteomes" id="UP001596067"/>
    </source>
</evidence>
<proteinExistence type="predicted"/>
<dbReference type="EMBL" id="JBHSOD010000016">
    <property type="protein sequence ID" value="MFC5886367.1"/>
    <property type="molecule type" value="Genomic_DNA"/>
</dbReference>
<dbReference type="RefSeq" id="WP_313761867.1">
    <property type="nucleotide sequence ID" value="NZ_BAAAVH010000101.1"/>
</dbReference>
<comment type="caution">
    <text evidence="1">The sequence shown here is derived from an EMBL/GenBank/DDBJ whole genome shotgun (WGS) entry which is preliminary data.</text>
</comment>
<organism evidence="1 2">
    <name type="scientific">Kitasatospora aburaviensis</name>
    <dbReference type="NCBI Taxonomy" id="67265"/>
    <lineage>
        <taxon>Bacteria</taxon>
        <taxon>Bacillati</taxon>
        <taxon>Actinomycetota</taxon>
        <taxon>Actinomycetes</taxon>
        <taxon>Kitasatosporales</taxon>
        <taxon>Streptomycetaceae</taxon>
        <taxon>Kitasatospora</taxon>
    </lineage>
</organism>
<sequence length="161" mass="16860">MVGDGDDGAARAPMVWALAVREATDGLPFAEVIVEVGPRLHGELLENVVDSGFLLAAGDPPVTTAVVEVRGPLLARLVLVGGRQIWEPASPVVASPGWLAAAAERQEVAVIVVPPGTWPPGLMTLPPQERIDAFTRSLEEAREDGQALHGAARLDIGPVED</sequence>
<name>A0ABW1EW78_9ACTN</name>